<dbReference type="Proteomes" id="UP000001225">
    <property type="component" value="Chromosome"/>
</dbReference>
<protein>
    <submittedName>
        <fullName evidence="3">Membrane protein</fullName>
    </submittedName>
</protein>
<keyword evidence="1" id="KW-0812">Transmembrane</keyword>
<proteinExistence type="predicted"/>
<dbReference type="eggNOG" id="COG4655">
    <property type="taxonomic scope" value="Bacteria"/>
</dbReference>
<accession>A9HX52</accession>
<dbReference type="Pfam" id="PF13400">
    <property type="entry name" value="Tad"/>
    <property type="match status" value="1"/>
</dbReference>
<feature type="domain" description="Putative Flp pilus-assembly TadG-like N-terminal" evidence="2">
    <location>
        <begin position="16"/>
        <end position="61"/>
    </location>
</feature>
<evidence type="ECO:0000313" key="4">
    <source>
        <dbReference type="Proteomes" id="UP000001225"/>
    </source>
</evidence>
<reference evidence="3 4" key="1">
    <citation type="journal article" date="2008" name="BMC Genomics">
        <title>The missing link: Bordetella petrii is endowed with both the metabolic versatility of environmental bacteria and virulence traits of pathogenic Bordetellae.</title>
        <authorList>
            <person name="Gross R."/>
            <person name="Guzman C.A."/>
            <person name="Sebaihia M."/>
            <person name="Martins Dos Santos V.A."/>
            <person name="Pieper D.H."/>
            <person name="Koebnik R."/>
            <person name="Lechner M."/>
            <person name="Bartels D."/>
            <person name="Buhrmester J."/>
            <person name="Choudhuri J.V."/>
            <person name="Ebensen T."/>
            <person name="Gaigalat L."/>
            <person name="Herrmann S."/>
            <person name="Khachane A.N."/>
            <person name="Larisch C."/>
            <person name="Link S."/>
            <person name="Linke B."/>
            <person name="Meyer F."/>
            <person name="Mormann S."/>
            <person name="Nakunst D."/>
            <person name="Rueckert C."/>
            <person name="Schneiker-Bekel S."/>
            <person name="Schulze K."/>
            <person name="Vorhoelter F.J."/>
            <person name="Yevsa T."/>
            <person name="Engle J.T."/>
            <person name="Goldman W.E."/>
            <person name="Puehler A."/>
            <person name="Goebel U.B."/>
            <person name="Goesmann A."/>
            <person name="Bloecker H."/>
            <person name="Kaiser O."/>
            <person name="Martinez-Arias R."/>
        </authorList>
    </citation>
    <scope>NUCLEOTIDE SEQUENCE [LARGE SCALE GENOMIC DNA]</scope>
    <source>
        <strain evidence="4">ATCC BAA-461 / DSM 12804 / CCUG 43448 / CIP 107267 / Se-1111R</strain>
    </source>
</reference>
<gene>
    <name evidence="3" type="ordered locus">Bpet3372</name>
</gene>
<dbReference type="AlphaFoldDB" id="A9HX52"/>
<sequence length="706" mass="72298">MKPFLQSSPMHDRQRGSIAVSTAFAVLIGLVMLLSAQIGYLFYMKRELQKAADLAALSAVQVLAPTGAASDCAAGSPVAVAAQTSAVANVPAFVDSIAAANVTVDCKFWDPARADSTGMHLFEPDAASGGRVNAVRVRIDKTLTALIPSVIGNWMGGTEVSVVAVASNTAPTAAFSVESRLLRLASDGLMGKLLASLGATPDQLSVLDSSSLLNLQVTPSGLLQELGIPLSVLSGIGTPEELAALDAVSLGDLLNATLSVARRTQGTAQAQIGLLSDIIGVLLDVAPLDVPIKLFGDGGVLNAALATDAQSALLADVNVTDLLQTGLMIANGDNLIDLGLDVPILGVQSRVRVVEPPSIAVGGVGTRASTAGVRVYLRLKTKDIPIVGPLLATAGTWVDLPLIIEAGQSDATLTALCEAPLTPHQATFDVRSSVANVCLGKFPALNSADDESFFSLSNACVESDFTSVQRYPVLNVLGILPVSSRVTLPVFRPGSPVSVTLTEPPSADATKTVQATDIDLAQMSGDTADAVIGGILGDLLGANGSSPVSMNDEQRKLLAEQLVGPTANGRSITTVVNELQWSGEAMDALGSRMTTGGLTGVLGGTLQVVGNVLGSLLSPVLDIGCGVGGLFGSLKQCRINTVADLVLKANGNGLSGLAAIVVALLQPLLDPLSTLLQQLLNLLGLNLGETDVSLLSVDCGKPRLVY</sequence>
<evidence type="ECO:0000259" key="2">
    <source>
        <dbReference type="Pfam" id="PF13400"/>
    </source>
</evidence>
<name>A9HX52_BORPD</name>
<organism evidence="3 4">
    <name type="scientific">Bordetella petrii (strain ATCC BAA-461 / DSM 12804 / CCUG 43448 / CIP 107267 / Se-1111R)</name>
    <dbReference type="NCBI Taxonomy" id="340100"/>
    <lineage>
        <taxon>Bacteria</taxon>
        <taxon>Pseudomonadati</taxon>
        <taxon>Pseudomonadota</taxon>
        <taxon>Betaproteobacteria</taxon>
        <taxon>Burkholderiales</taxon>
        <taxon>Alcaligenaceae</taxon>
        <taxon>Bordetella</taxon>
    </lineage>
</organism>
<dbReference type="KEGG" id="bpt:Bpet3372"/>
<keyword evidence="4" id="KW-1185">Reference proteome</keyword>
<keyword evidence="1" id="KW-1133">Transmembrane helix</keyword>
<dbReference type="EMBL" id="AM902716">
    <property type="protein sequence ID" value="CAP43714.1"/>
    <property type="molecule type" value="Genomic_DNA"/>
</dbReference>
<evidence type="ECO:0000313" key="3">
    <source>
        <dbReference type="EMBL" id="CAP43714.1"/>
    </source>
</evidence>
<dbReference type="InterPro" id="IPR028087">
    <property type="entry name" value="Tad_N"/>
</dbReference>
<dbReference type="STRING" id="94624.Bpet3372"/>
<feature type="transmembrane region" description="Helical" evidence="1">
    <location>
        <begin position="20"/>
        <end position="43"/>
    </location>
</feature>
<keyword evidence="1" id="KW-0472">Membrane</keyword>
<evidence type="ECO:0000256" key="1">
    <source>
        <dbReference type="SAM" id="Phobius"/>
    </source>
</evidence>